<organism evidence="1 2">
    <name type="scientific">Dentiscutata heterogama</name>
    <dbReference type="NCBI Taxonomy" id="1316150"/>
    <lineage>
        <taxon>Eukaryota</taxon>
        <taxon>Fungi</taxon>
        <taxon>Fungi incertae sedis</taxon>
        <taxon>Mucoromycota</taxon>
        <taxon>Glomeromycotina</taxon>
        <taxon>Glomeromycetes</taxon>
        <taxon>Diversisporales</taxon>
        <taxon>Gigasporaceae</taxon>
        <taxon>Dentiscutata</taxon>
    </lineage>
</organism>
<reference evidence="1" key="1">
    <citation type="submission" date="2021-06" db="EMBL/GenBank/DDBJ databases">
        <authorList>
            <person name="Kallberg Y."/>
            <person name="Tangrot J."/>
            <person name="Rosling A."/>
        </authorList>
    </citation>
    <scope>NUCLEOTIDE SEQUENCE</scope>
    <source>
        <strain evidence="1">IL203A</strain>
    </source>
</reference>
<keyword evidence="2" id="KW-1185">Reference proteome</keyword>
<dbReference type="Proteomes" id="UP000789702">
    <property type="component" value="Unassembled WGS sequence"/>
</dbReference>
<evidence type="ECO:0000313" key="2">
    <source>
        <dbReference type="Proteomes" id="UP000789702"/>
    </source>
</evidence>
<sequence length="53" mass="5892">TNAIKVRSVFGNASKKVLPISAVKDNYNYHMGSDDIADQLRGYYATQVPVHHT</sequence>
<gene>
    <name evidence="1" type="ORF">DHETER_LOCUS4839</name>
</gene>
<comment type="caution">
    <text evidence="1">The sequence shown here is derived from an EMBL/GenBank/DDBJ whole genome shotgun (WGS) entry which is preliminary data.</text>
</comment>
<feature type="non-terminal residue" evidence="1">
    <location>
        <position position="1"/>
    </location>
</feature>
<protein>
    <submittedName>
        <fullName evidence="1">1264_t:CDS:1</fullName>
    </submittedName>
</protein>
<accession>A0ACA9LNT3</accession>
<dbReference type="EMBL" id="CAJVPU010005027">
    <property type="protein sequence ID" value="CAG8541828.1"/>
    <property type="molecule type" value="Genomic_DNA"/>
</dbReference>
<evidence type="ECO:0000313" key="1">
    <source>
        <dbReference type="EMBL" id="CAG8541828.1"/>
    </source>
</evidence>
<proteinExistence type="predicted"/>
<name>A0ACA9LNT3_9GLOM</name>